<dbReference type="Proteomes" id="UP001489719">
    <property type="component" value="Unassembled WGS sequence"/>
</dbReference>
<evidence type="ECO:0000313" key="2">
    <source>
        <dbReference type="Proteomes" id="UP001489719"/>
    </source>
</evidence>
<proteinExistence type="predicted"/>
<comment type="caution">
    <text evidence="1">The sequence shown here is derived from an EMBL/GenBank/DDBJ whole genome shotgun (WGS) entry which is preliminary data.</text>
</comment>
<protein>
    <submittedName>
        <fullName evidence="1">Uncharacterized protein</fullName>
    </submittedName>
</protein>
<gene>
    <name evidence="1" type="ORF">V1517DRAFT_334223</name>
</gene>
<dbReference type="EMBL" id="MU970265">
    <property type="protein sequence ID" value="KAK9318922.1"/>
    <property type="molecule type" value="Genomic_DNA"/>
</dbReference>
<sequence>MFKVCLNRAGQPVESSDFPYPSDEYIIAVRFRGLLKGWKTLRVGVEEKPAVGYTIARADVGEWIFEELIKKDGGEWVGKSVTLTS</sequence>
<organism evidence="1 2">
    <name type="scientific">Lipomyces orientalis</name>
    <dbReference type="NCBI Taxonomy" id="1233043"/>
    <lineage>
        <taxon>Eukaryota</taxon>
        <taxon>Fungi</taxon>
        <taxon>Dikarya</taxon>
        <taxon>Ascomycota</taxon>
        <taxon>Saccharomycotina</taxon>
        <taxon>Lipomycetes</taxon>
        <taxon>Lipomycetales</taxon>
        <taxon>Lipomycetaceae</taxon>
        <taxon>Lipomyces</taxon>
    </lineage>
</organism>
<name>A0ACC3TDG8_9ASCO</name>
<accession>A0ACC3TDG8</accession>
<keyword evidence="2" id="KW-1185">Reference proteome</keyword>
<evidence type="ECO:0000313" key="1">
    <source>
        <dbReference type="EMBL" id="KAK9318922.1"/>
    </source>
</evidence>
<reference evidence="2" key="1">
    <citation type="journal article" date="2024" name="Front. Bioeng. Biotechnol.">
        <title>Genome-scale model development and genomic sequencing of the oleaginous clade Lipomyces.</title>
        <authorList>
            <person name="Czajka J.J."/>
            <person name="Han Y."/>
            <person name="Kim J."/>
            <person name="Mondo S.J."/>
            <person name="Hofstad B.A."/>
            <person name="Robles A."/>
            <person name="Haridas S."/>
            <person name="Riley R."/>
            <person name="LaButti K."/>
            <person name="Pangilinan J."/>
            <person name="Andreopoulos W."/>
            <person name="Lipzen A."/>
            <person name="Yan J."/>
            <person name="Wang M."/>
            <person name="Ng V."/>
            <person name="Grigoriev I.V."/>
            <person name="Spatafora J.W."/>
            <person name="Magnuson J.K."/>
            <person name="Baker S.E."/>
            <person name="Pomraning K.R."/>
        </authorList>
    </citation>
    <scope>NUCLEOTIDE SEQUENCE [LARGE SCALE GENOMIC DNA]</scope>
    <source>
        <strain evidence="2">CBS 10300</strain>
    </source>
</reference>